<evidence type="ECO:0000313" key="5">
    <source>
        <dbReference type="RefSeq" id="XP_005101278.2"/>
    </source>
</evidence>
<reference evidence="5" key="1">
    <citation type="submission" date="2025-08" db="UniProtKB">
        <authorList>
            <consortium name="RefSeq"/>
        </authorList>
    </citation>
    <scope>IDENTIFICATION</scope>
</reference>
<keyword evidence="2" id="KW-1133">Transmembrane helix</keyword>
<accession>A0ABM0JTQ3</accession>
<keyword evidence="2" id="KW-0472">Membrane</keyword>
<keyword evidence="4" id="KW-1185">Reference proteome</keyword>
<evidence type="ECO:0000256" key="1">
    <source>
        <dbReference type="SAM" id="MobiDB-lite"/>
    </source>
</evidence>
<dbReference type="Proteomes" id="UP000694888">
    <property type="component" value="Unplaced"/>
</dbReference>
<feature type="signal peptide" evidence="3">
    <location>
        <begin position="1"/>
        <end position="23"/>
    </location>
</feature>
<evidence type="ECO:0000256" key="2">
    <source>
        <dbReference type="SAM" id="Phobius"/>
    </source>
</evidence>
<protein>
    <submittedName>
        <fullName evidence="5">Uncharacterized protein LOC101854508</fullName>
    </submittedName>
</protein>
<proteinExistence type="predicted"/>
<feature type="region of interest" description="Disordered" evidence="1">
    <location>
        <begin position="303"/>
        <end position="330"/>
    </location>
</feature>
<evidence type="ECO:0000256" key="3">
    <source>
        <dbReference type="SAM" id="SignalP"/>
    </source>
</evidence>
<name>A0ABM0JTQ3_APLCA</name>
<feature type="transmembrane region" description="Helical" evidence="2">
    <location>
        <begin position="336"/>
        <end position="357"/>
    </location>
</feature>
<feature type="region of interest" description="Disordered" evidence="1">
    <location>
        <begin position="406"/>
        <end position="428"/>
    </location>
</feature>
<feature type="chain" id="PRO_5045551334" evidence="3">
    <location>
        <begin position="24"/>
        <end position="535"/>
    </location>
</feature>
<keyword evidence="3" id="KW-0732">Signal</keyword>
<gene>
    <name evidence="5" type="primary">LOC101854508</name>
</gene>
<feature type="region of interest" description="Disordered" evidence="1">
    <location>
        <begin position="363"/>
        <end position="384"/>
    </location>
</feature>
<keyword evidence="2" id="KW-0812">Transmembrane</keyword>
<dbReference type="CDD" id="cd22823">
    <property type="entry name" value="Gal_Rha_Lectin"/>
    <property type="match status" value="1"/>
</dbReference>
<organism evidence="4 5">
    <name type="scientific">Aplysia californica</name>
    <name type="common">California sea hare</name>
    <dbReference type="NCBI Taxonomy" id="6500"/>
    <lineage>
        <taxon>Eukaryota</taxon>
        <taxon>Metazoa</taxon>
        <taxon>Spiralia</taxon>
        <taxon>Lophotrochozoa</taxon>
        <taxon>Mollusca</taxon>
        <taxon>Gastropoda</taxon>
        <taxon>Heterobranchia</taxon>
        <taxon>Euthyneura</taxon>
        <taxon>Tectipleura</taxon>
        <taxon>Aplysiida</taxon>
        <taxon>Aplysioidea</taxon>
        <taxon>Aplysiidae</taxon>
        <taxon>Aplysia</taxon>
    </lineage>
</organism>
<dbReference type="RefSeq" id="XP_005101278.2">
    <property type="nucleotide sequence ID" value="XM_005101221.2"/>
</dbReference>
<dbReference type="GeneID" id="101854508"/>
<feature type="compositionally biased region" description="Polar residues" evidence="1">
    <location>
        <begin position="313"/>
        <end position="325"/>
    </location>
</feature>
<sequence length="535" mass="58906">MTCYPRVHRALLLLMIFASTVQGDTDKSRDSAKCFKFNTAKEELNIACESHQWIIVDDVRFSQHEKCGDTDPGKASLKEYVKRLCQGKHQCNLHEVAITRYGVKTSKELDLHPTVYLFFSVHFECMKIQESEEDDIQVFNVSSADLSSTPLKRTYKNDFIFAVHGDGQTTSSFSCLMKGTKMYEIKMLHLDLHNNKTERNEWLYLRSGDHNNGTFIPTANGKIYSSGDSIIKRTSFEDFNVTIQVSLRTGVIWLKVKVTGNVTIDCSHGSPSTSTTKEEKVETVTGTKGITTTEIDSPNSRLAVKHTAKKGIGQTSTRKASTTTESTRDSDNDHTIVIGIVSSIAVVLAVALVVVVCRKRKIQRHQRESLRQQQAPGRGEEDEYAHVDESAVVNQCSGTRLPSVKFLNTPSPRLPQRHTDKQASASEHYSEVEVSYEPVTPSQTSPTKPLVSPDFSGGILTLAVPTPPAPAAAVGGNVYSSPSAPNNSENYSTLRLAGQDTPEAACDTPYSVSADYSHLSAGDKEQTVISNIYDG</sequence>
<evidence type="ECO:0000313" key="4">
    <source>
        <dbReference type="Proteomes" id="UP000694888"/>
    </source>
</evidence>